<dbReference type="InterPro" id="IPR001048">
    <property type="entry name" value="Asp/Glu/Uridylate_kinase"/>
</dbReference>
<evidence type="ECO:0000256" key="7">
    <source>
        <dbReference type="ARBA" id="ARBA00022741"/>
    </source>
</evidence>
<comment type="pathway">
    <text evidence="2 15">Amino-acid biosynthesis; L-lysine biosynthesis via DAP pathway; (S)-tetrahydrodipicolinate from L-aspartate: step 1/4.</text>
</comment>
<dbReference type="GO" id="GO:0004072">
    <property type="term" value="F:aspartate kinase activity"/>
    <property type="evidence" value="ECO:0007669"/>
    <property type="project" value="UniProtKB-EC"/>
</dbReference>
<evidence type="ECO:0000256" key="15">
    <source>
        <dbReference type="RuleBase" id="RU004249"/>
    </source>
</evidence>
<evidence type="ECO:0000256" key="5">
    <source>
        <dbReference type="ARBA" id="ARBA00010122"/>
    </source>
</evidence>
<accession>A0A949K157</accession>
<dbReference type="PIRSF" id="PIRSF000726">
    <property type="entry name" value="Asp_kin"/>
    <property type="match status" value="1"/>
</dbReference>
<evidence type="ECO:0000256" key="4">
    <source>
        <dbReference type="ARBA" id="ARBA00005139"/>
    </source>
</evidence>
<evidence type="ECO:0000256" key="13">
    <source>
        <dbReference type="PIRSR" id="PIRSR000726-1"/>
    </source>
</evidence>
<dbReference type="CDD" id="cd04916">
    <property type="entry name" value="ACT_AKiii-YclM-BS_2"/>
    <property type="match status" value="1"/>
</dbReference>
<dbReference type="NCBIfam" id="TIGR00657">
    <property type="entry name" value="asp_kinases"/>
    <property type="match status" value="1"/>
</dbReference>
<dbReference type="Gene3D" id="3.30.2130.10">
    <property type="entry name" value="VC0802-like"/>
    <property type="match status" value="1"/>
</dbReference>
<dbReference type="Proteomes" id="UP000712157">
    <property type="component" value="Unassembled WGS sequence"/>
</dbReference>
<dbReference type="RefSeq" id="WP_238722970.1">
    <property type="nucleotide sequence ID" value="NZ_JAHQCW010000047.1"/>
</dbReference>
<keyword evidence="18" id="KW-1185">Reference proteome</keyword>
<dbReference type="InterPro" id="IPR002912">
    <property type="entry name" value="ACT_dom"/>
</dbReference>
<comment type="pathway">
    <text evidence="4 15">Amino-acid biosynthesis; L-threonine biosynthesis; L-threonine from L-aspartate: step 1/5.</text>
</comment>
<evidence type="ECO:0000256" key="10">
    <source>
        <dbReference type="ARBA" id="ARBA00022915"/>
    </source>
</evidence>
<keyword evidence="8 14" id="KW-0418">Kinase</keyword>
<sequence>MKKVVKFGGSSLASAEQFKKVKNIICQEEARRYVVPSAPGKRYSHDTKVTDMLYQCYEAAESGKEFKELLKKIEARYEEIIQGLGIKLSLAAEFDKIAEMFINKAGSEYAASRGEYLNGIVLAAYLGFEFIDAATVIFFQKDGSLNAEKTDKKLHDRLKSAEHAVIPGFYGALDDGAIRTFSRGGSDITGSLVAKAIHADLYENWTDVSGFLVADPRIVSNPEVIETITYRELRELAYMGATVLHEDAIFPVRKEGIPINIRNTNAPDEKGTLIVESTCRSSKYTITGIAGKKGFASISVDKDLMNSEIGFGRKVLGVFEDNGISFEHMPSGIDTMTIFVQQSEFVDKEQQVIAGIHRAVHPDIVELESDLALIAVVGRGMKATRGTAGRIFSALAHARVNVKMIDQGSSELNVIIGVKNSDFETAIRAIYDIFVTAQL</sequence>
<evidence type="ECO:0000313" key="18">
    <source>
        <dbReference type="Proteomes" id="UP000712157"/>
    </source>
</evidence>
<feature type="binding site" evidence="13">
    <location>
        <begin position="6"/>
        <end position="9"/>
    </location>
    <ligand>
        <name>ATP</name>
        <dbReference type="ChEBI" id="CHEBI:30616"/>
    </ligand>
</feature>
<dbReference type="SUPFAM" id="SSF53633">
    <property type="entry name" value="Carbamate kinase-like"/>
    <property type="match status" value="1"/>
</dbReference>
<comment type="function">
    <text evidence="1">Catalyzes the phosphorylation of the beta-carboxyl group of aspartic acid with ATP to yield 4-phospho-L-aspartate, which is involved in the branched biosynthetic pathway leading to the biosynthesis of amino acids threonine, isoleucine and methionine.</text>
</comment>
<gene>
    <name evidence="17" type="ORF">KTH89_20970</name>
</gene>
<keyword evidence="7 13" id="KW-0547">Nucleotide-binding</keyword>
<dbReference type="FunFam" id="3.30.2130.10:FF:000001">
    <property type="entry name" value="Bifunctional aspartokinase/homoserine dehydrogenase"/>
    <property type="match status" value="1"/>
</dbReference>
<dbReference type="EC" id="2.7.2.4" evidence="14"/>
<comment type="catalytic activity">
    <reaction evidence="12 14">
        <text>L-aspartate + ATP = 4-phospho-L-aspartate + ADP</text>
        <dbReference type="Rhea" id="RHEA:23776"/>
        <dbReference type="ChEBI" id="CHEBI:29991"/>
        <dbReference type="ChEBI" id="CHEBI:30616"/>
        <dbReference type="ChEBI" id="CHEBI:57535"/>
        <dbReference type="ChEBI" id="CHEBI:456216"/>
        <dbReference type="EC" id="2.7.2.4"/>
    </reaction>
</comment>
<dbReference type="GO" id="GO:0019877">
    <property type="term" value="P:diaminopimelate biosynthetic process"/>
    <property type="evidence" value="ECO:0007669"/>
    <property type="project" value="UniProtKB-KW"/>
</dbReference>
<keyword evidence="10" id="KW-0220">Diaminopimelate biosynthesis</keyword>
<evidence type="ECO:0000256" key="2">
    <source>
        <dbReference type="ARBA" id="ARBA00004766"/>
    </source>
</evidence>
<name>A0A949K157_9FIRM</name>
<organism evidence="17 18">
    <name type="scientific">Diplocloster agilis</name>
    <dbReference type="NCBI Taxonomy" id="2850323"/>
    <lineage>
        <taxon>Bacteria</taxon>
        <taxon>Bacillati</taxon>
        <taxon>Bacillota</taxon>
        <taxon>Clostridia</taxon>
        <taxon>Lachnospirales</taxon>
        <taxon>Lachnospiraceae</taxon>
        <taxon>Diplocloster</taxon>
    </lineage>
</organism>
<evidence type="ECO:0000256" key="12">
    <source>
        <dbReference type="ARBA" id="ARBA00047872"/>
    </source>
</evidence>
<dbReference type="SUPFAM" id="SSF55021">
    <property type="entry name" value="ACT-like"/>
    <property type="match status" value="2"/>
</dbReference>
<feature type="binding site" evidence="13">
    <location>
        <begin position="206"/>
        <end position="207"/>
    </location>
    <ligand>
        <name>ATP</name>
        <dbReference type="ChEBI" id="CHEBI:30616"/>
    </ligand>
</feature>
<comment type="caution">
    <text evidence="17">The sequence shown here is derived from an EMBL/GenBank/DDBJ whole genome shotgun (WGS) entry which is preliminary data.</text>
</comment>
<dbReference type="InterPro" id="IPR018042">
    <property type="entry name" value="Aspartate_kinase_CS"/>
</dbReference>
<comment type="similarity">
    <text evidence="5 14">Belongs to the aspartokinase family.</text>
</comment>
<dbReference type="GO" id="GO:0005524">
    <property type="term" value="F:ATP binding"/>
    <property type="evidence" value="ECO:0007669"/>
    <property type="project" value="UniProtKB-KW"/>
</dbReference>
<evidence type="ECO:0000256" key="11">
    <source>
        <dbReference type="ARBA" id="ARBA00023154"/>
    </source>
</evidence>
<dbReference type="Pfam" id="PF00696">
    <property type="entry name" value="AA_kinase"/>
    <property type="match status" value="1"/>
</dbReference>
<evidence type="ECO:0000256" key="3">
    <source>
        <dbReference type="ARBA" id="ARBA00004986"/>
    </source>
</evidence>
<dbReference type="GO" id="GO:0009089">
    <property type="term" value="P:lysine biosynthetic process via diaminopimelate"/>
    <property type="evidence" value="ECO:0007669"/>
    <property type="project" value="InterPro"/>
</dbReference>
<evidence type="ECO:0000256" key="8">
    <source>
        <dbReference type="ARBA" id="ARBA00022777"/>
    </source>
</evidence>
<dbReference type="InterPro" id="IPR005260">
    <property type="entry name" value="Asp_kin_monofn"/>
</dbReference>
<feature type="binding site" evidence="13">
    <location>
        <position position="115"/>
    </location>
    <ligand>
        <name>substrate</name>
    </ligand>
</feature>
<keyword evidence="15" id="KW-0028">Amino-acid biosynthesis</keyword>
<dbReference type="InterPro" id="IPR001341">
    <property type="entry name" value="Asp_kinase"/>
</dbReference>
<dbReference type="CDD" id="cd04911">
    <property type="entry name" value="ACT_AKiii-YclM-BS_1"/>
    <property type="match status" value="1"/>
</dbReference>
<proteinExistence type="inferred from homology"/>
<evidence type="ECO:0000313" key="17">
    <source>
        <dbReference type="EMBL" id="MBU9739013.1"/>
    </source>
</evidence>
<evidence type="ECO:0000256" key="9">
    <source>
        <dbReference type="ARBA" id="ARBA00022840"/>
    </source>
</evidence>
<dbReference type="PANTHER" id="PTHR21499:SF67">
    <property type="entry name" value="ASPARTOKINASE 3"/>
    <property type="match status" value="1"/>
</dbReference>
<dbReference type="Pfam" id="PF22468">
    <property type="entry name" value="ACT_9"/>
    <property type="match status" value="1"/>
</dbReference>
<reference evidence="17" key="1">
    <citation type="submission" date="2021-06" db="EMBL/GenBank/DDBJ databases">
        <title>Description of novel taxa of the family Lachnospiraceae.</title>
        <authorList>
            <person name="Chaplin A.V."/>
            <person name="Sokolova S.R."/>
            <person name="Pikina A.P."/>
            <person name="Korzhanova M."/>
            <person name="Belova V."/>
            <person name="Korostin D."/>
            <person name="Efimov B.A."/>
        </authorList>
    </citation>
    <scope>NUCLEOTIDE SEQUENCE</scope>
    <source>
        <strain evidence="17">ASD5720</strain>
    </source>
</reference>
<protein>
    <recommendedName>
        <fullName evidence="14">Aspartokinase</fullName>
        <ecNumber evidence="14">2.7.2.4</ecNumber>
    </recommendedName>
</protein>
<dbReference type="InterPro" id="IPR054352">
    <property type="entry name" value="ACT_Aspartokinase"/>
</dbReference>
<dbReference type="PROSITE" id="PS00324">
    <property type="entry name" value="ASPARTOKINASE"/>
    <property type="match status" value="1"/>
</dbReference>
<evidence type="ECO:0000259" key="16">
    <source>
        <dbReference type="PROSITE" id="PS51671"/>
    </source>
</evidence>
<dbReference type="AlphaFoldDB" id="A0A949K157"/>
<dbReference type="InterPro" id="IPR045865">
    <property type="entry name" value="ACT-like_dom_sf"/>
</dbReference>
<evidence type="ECO:0000256" key="6">
    <source>
        <dbReference type="ARBA" id="ARBA00022679"/>
    </source>
</evidence>
<feature type="domain" description="ACT" evidence="16">
    <location>
        <begin position="376"/>
        <end position="439"/>
    </location>
</feature>
<feature type="binding site" evidence="13">
    <location>
        <position position="50"/>
    </location>
    <ligand>
        <name>substrate</name>
    </ligand>
</feature>
<evidence type="ECO:0000256" key="1">
    <source>
        <dbReference type="ARBA" id="ARBA00003121"/>
    </source>
</evidence>
<keyword evidence="11" id="KW-0457">Lysine biosynthesis</keyword>
<dbReference type="GO" id="GO:0009090">
    <property type="term" value="P:homoserine biosynthetic process"/>
    <property type="evidence" value="ECO:0007669"/>
    <property type="project" value="TreeGrafter"/>
</dbReference>
<dbReference type="InterPro" id="IPR036393">
    <property type="entry name" value="AceGlu_kinase-like_sf"/>
</dbReference>
<dbReference type="EMBL" id="JAHQCW010000047">
    <property type="protein sequence ID" value="MBU9739013.1"/>
    <property type="molecule type" value="Genomic_DNA"/>
</dbReference>
<comment type="pathway">
    <text evidence="3 15">Amino-acid biosynthesis; L-methionine biosynthesis via de novo pathway; L-homoserine from L-aspartate: step 1/3.</text>
</comment>
<dbReference type="PROSITE" id="PS51671">
    <property type="entry name" value="ACT"/>
    <property type="match status" value="1"/>
</dbReference>
<dbReference type="NCBIfam" id="NF006540">
    <property type="entry name" value="PRK09034.1"/>
    <property type="match status" value="1"/>
</dbReference>
<evidence type="ECO:0000256" key="14">
    <source>
        <dbReference type="RuleBase" id="RU003448"/>
    </source>
</evidence>
<keyword evidence="9 13" id="KW-0067">ATP-binding</keyword>
<keyword evidence="6 14" id="KW-0808">Transferase</keyword>
<dbReference type="PANTHER" id="PTHR21499">
    <property type="entry name" value="ASPARTATE KINASE"/>
    <property type="match status" value="1"/>
</dbReference>
<feature type="binding site" evidence="13">
    <location>
        <position position="217"/>
    </location>
    <ligand>
        <name>ATP</name>
        <dbReference type="ChEBI" id="CHEBI:30616"/>
    </ligand>
</feature>
<dbReference type="Gene3D" id="3.40.1160.10">
    <property type="entry name" value="Acetylglutamate kinase-like"/>
    <property type="match status" value="1"/>
</dbReference>
<dbReference type="GO" id="GO:0005829">
    <property type="term" value="C:cytosol"/>
    <property type="evidence" value="ECO:0007669"/>
    <property type="project" value="TreeGrafter"/>
</dbReference>